<dbReference type="InterPro" id="IPR001466">
    <property type="entry name" value="Beta-lactam-related"/>
</dbReference>
<dbReference type="InterPro" id="IPR036663">
    <property type="entry name" value="Fumarylacetoacetase_C_sf"/>
</dbReference>
<evidence type="ECO:0000313" key="6">
    <source>
        <dbReference type="EMBL" id="KIW50443.1"/>
    </source>
</evidence>
<evidence type="ECO:0000256" key="3">
    <source>
        <dbReference type="ARBA" id="ARBA00022801"/>
    </source>
</evidence>
<organism evidence="6 7">
    <name type="scientific">Exophiala xenobiotica</name>
    <dbReference type="NCBI Taxonomy" id="348802"/>
    <lineage>
        <taxon>Eukaryota</taxon>
        <taxon>Fungi</taxon>
        <taxon>Dikarya</taxon>
        <taxon>Ascomycota</taxon>
        <taxon>Pezizomycotina</taxon>
        <taxon>Eurotiomycetes</taxon>
        <taxon>Chaetothyriomycetidae</taxon>
        <taxon>Chaetothyriales</taxon>
        <taxon>Herpotrichiellaceae</taxon>
        <taxon>Exophiala</taxon>
    </lineage>
</organism>
<dbReference type="Proteomes" id="UP000054342">
    <property type="component" value="Unassembled WGS sequence"/>
</dbReference>
<dbReference type="InterPro" id="IPR011234">
    <property type="entry name" value="Fumarylacetoacetase-like_C"/>
</dbReference>
<evidence type="ECO:0000256" key="2">
    <source>
        <dbReference type="ARBA" id="ARBA00010211"/>
    </source>
</evidence>
<evidence type="ECO:0008006" key="8">
    <source>
        <dbReference type="Google" id="ProtNLM"/>
    </source>
</evidence>
<dbReference type="InterPro" id="IPR012338">
    <property type="entry name" value="Beta-lactam/transpept-like"/>
</dbReference>
<dbReference type="Gene3D" id="3.40.710.10">
    <property type="entry name" value="DD-peptidase/beta-lactamase superfamily"/>
    <property type="match status" value="1"/>
</dbReference>
<keyword evidence="7" id="KW-1185">Reference proteome</keyword>
<dbReference type="PANTHER" id="PTHR43283:SF17">
    <property type="entry name" value="(LOVD), PUTATIVE (AFU_ORTHOLOGUE AFUA_5G00920)-RELATED"/>
    <property type="match status" value="1"/>
</dbReference>
<dbReference type="SUPFAM" id="SSF56529">
    <property type="entry name" value="FAH"/>
    <property type="match status" value="1"/>
</dbReference>
<sequence length="659" mass="71723">MSSKLVAWDRLVRYIPENSTGEIRYGEPILQSPDADVASLANSGKLQVQILEGPDPLSAVPTGRIHTVKELLGPLEPKDVPIIRCIGLNYKTHILETGRPLPENPTVFTKPAPAVADHGEDIPIPRIAQDECDYEGELVVLIGRSGRDITEGDALEYVAAYTAGNDVSARDWQRQAAKAGPVPQWTFSKSFDKYAPLGPCLVASHVLGEADNLSLKTLVNGEHRRRLIQKHNYYYIGIEYPQLFKISTSAVTQSTMESLDSVFETACADGSIPGVVLAAASRNGKFTYTKGFGLRSLQGGERAACSPDTVMLLFSGSKLVTTVAALQLVEKGLISLDSDVGDVLPELAQLQVLQEMKDGKPGFVKRNGPITLRQLLSHSSGVVYPFMSPLLREYNQAMGLPILAAAKTVVETFNSPLEFQPGTSWNYGTGIDWAGLLVARIANIDLETYFQENIFKPLGISDATFWPDRHPEIKARLAAMSIRDPSVPDGAGRAIAFEGANRHAVALEELGGQGLYTSAPSFLKILRSLLDDDEVLLSKSTSAMMFEPHLSAKSQEALQAVYRAEPKTGPCAIGTFPPNVHYDWGLGGVLTMQDVNETEISWRKKGYLNWSGVPNFFWFIDRKAGVCGVFGAQLMPGGDARARKLITLFEKAVFENGAS</sequence>
<dbReference type="SUPFAM" id="SSF56601">
    <property type="entry name" value="beta-lactamase/transpeptidase-like"/>
    <property type="match status" value="1"/>
</dbReference>
<feature type="domain" description="Beta-lactamase-related" evidence="4">
    <location>
        <begin position="260"/>
        <end position="642"/>
    </location>
</feature>
<evidence type="ECO:0000259" key="4">
    <source>
        <dbReference type="Pfam" id="PF00144"/>
    </source>
</evidence>
<keyword evidence="3" id="KW-0378">Hydrolase</keyword>
<dbReference type="Pfam" id="PF00144">
    <property type="entry name" value="Beta-lactamase"/>
    <property type="match status" value="1"/>
</dbReference>
<dbReference type="GeneID" id="25333938"/>
<dbReference type="RefSeq" id="XP_013311027.1">
    <property type="nucleotide sequence ID" value="XM_013455573.1"/>
</dbReference>
<comment type="similarity">
    <text evidence="2">Belongs to the FAH family.</text>
</comment>
<feature type="domain" description="Fumarylacetoacetase-like C-terminal" evidence="5">
    <location>
        <begin position="83"/>
        <end position="226"/>
    </location>
</feature>
<dbReference type="EMBL" id="KN847323">
    <property type="protein sequence ID" value="KIW50443.1"/>
    <property type="molecule type" value="Genomic_DNA"/>
</dbReference>
<gene>
    <name evidence="6" type="ORF">PV05_12030</name>
</gene>
<dbReference type="PANTHER" id="PTHR43283">
    <property type="entry name" value="BETA-LACTAMASE-RELATED"/>
    <property type="match status" value="1"/>
</dbReference>
<dbReference type="STRING" id="348802.A0A0D2E4V4"/>
<dbReference type="OrthoDB" id="428260at2759"/>
<accession>A0A0D2E4V4</accession>
<comment type="similarity">
    <text evidence="1">Belongs to the class-A beta-lactamase family.</text>
</comment>
<dbReference type="HOGENOM" id="CLU_416207_0_0_1"/>
<dbReference type="Pfam" id="PF01557">
    <property type="entry name" value="FAA_hydrolase"/>
    <property type="match status" value="1"/>
</dbReference>
<dbReference type="AlphaFoldDB" id="A0A0D2E4V4"/>
<evidence type="ECO:0000313" key="7">
    <source>
        <dbReference type="Proteomes" id="UP000054342"/>
    </source>
</evidence>
<reference evidence="6 7" key="1">
    <citation type="submission" date="2015-01" db="EMBL/GenBank/DDBJ databases">
        <title>The Genome Sequence of Exophiala xenobiotica CBS118157.</title>
        <authorList>
            <consortium name="The Broad Institute Genomics Platform"/>
            <person name="Cuomo C."/>
            <person name="de Hoog S."/>
            <person name="Gorbushina A."/>
            <person name="Stielow B."/>
            <person name="Teixiera M."/>
            <person name="Abouelleil A."/>
            <person name="Chapman S.B."/>
            <person name="Priest M."/>
            <person name="Young S.K."/>
            <person name="Wortman J."/>
            <person name="Nusbaum C."/>
            <person name="Birren B."/>
        </authorList>
    </citation>
    <scope>NUCLEOTIDE SEQUENCE [LARGE SCALE GENOMIC DNA]</scope>
    <source>
        <strain evidence="6 7">CBS 118157</strain>
    </source>
</reference>
<dbReference type="InterPro" id="IPR050789">
    <property type="entry name" value="Diverse_Enzym_Activities"/>
</dbReference>
<protein>
    <recommendedName>
        <fullName evidence="8">Beta-lactamase-related domain-containing protein</fullName>
    </recommendedName>
</protein>
<dbReference type="Gene3D" id="3.90.850.10">
    <property type="entry name" value="Fumarylacetoacetase-like, C-terminal domain"/>
    <property type="match status" value="1"/>
</dbReference>
<name>A0A0D2E4V4_9EURO</name>
<proteinExistence type="inferred from homology"/>
<evidence type="ECO:0000256" key="1">
    <source>
        <dbReference type="ARBA" id="ARBA00009009"/>
    </source>
</evidence>
<dbReference type="GO" id="GO:0016787">
    <property type="term" value="F:hydrolase activity"/>
    <property type="evidence" value="ECO:0007669"/>
    <property type="project" value="UniProtKB-KW"/>
</dbReference>
<evidence type="ECO:0000259" key="5">
    <source>
        <dbReference type="Pfam" id="PF01557"/>
    </source>
</evidence>